<accession>A0A2S1R0U9</accession>
<dbReference type="RefSeq" id="WP_108778988.1">
    <property type="nucleotide sequence ID" value="NZ_CP029186.1"/>
</dbReference>
<dbReference type="OrthoDB" id="597977at2"/>
<dbReference type="AlphaFoldDB" id="A0A2S1R0U9"/>
<keyword evidence="2" id="KW-0238">DNA-binding</keyword>
<sequence>MKPSVRKLFFDKLEEILSRIGSIEDRMQKGDGAGMTDEPITVKEVSRLINLSVPTIYSKVSRNEIPVNKVGKKLYFYRSELEEWIRSGRIRTALEVRRDLEKQFRSKRE</sequence>
<dbReference type="GO" id="GO:0003677">
    <property type="term" value="F:DNA binding"/>
    <property type="evidence" value="ECO:0007669"/>
    <property type="project" value="UniProtKB-KW"/>
</dbReference>
<organism evidence="2 3">
    <name type="scientific">Flavobacterium album</name>
    <dbReference type="NCBI Taxonomy" id="2175091"/>
    <lineage>
        <taxon>Bacteria</taxon>
        <taxon>Pseudomonadati</taxon>
        <taxon>Bacteroidota</taxon>
        <taxon>Flavobacteriia</taxon>
        <taxon>Flavobacteriales</taxon>
        <taxon>Flavobacteriaceae</taxon>
        <taxon>Flavobacterium</taxon>
    </lineage>
</organism>
<dbReference type="NCBIfam" id="TIGR01764">
    <property type="entry name" value="excise"/>
    <property type="match status" value="1"/>
</dbReference>
<dbReference type="InterPro" id="IPR009061">
    <property type="entry name" value="DNA-bd_dom_put_sf"/>
</dbReference>
<evidence type="ECO:0000313" key="3">
    <source>
        <dbReference type="Proteomes" id="UP000244929"/>
    </source>
</evidence>
<dbReference type="SUPFAM" id="SSF46955">
    <property type="entry name" value="Putative DNA-binding domain"/>
    <property type="match status" value="1"/>
</dbReference>
<name>A0A2S1R0U9_9FLAO</name>
<dbReference type="InterPro" id="IPR041657">
    <property type="entry name" value="HTH_17"/>
</dbReference>
<dbReference type="Proteomes" id="UP000244929">
    <property type="component" value="Chromosome"/>
</dbReference>
<dbReference type="Pfam" id="PF12728">
    <property type="entry name" value="HTH_17"/>
    <property type="match status" value="1"/>
</dbReference>
<dbReference type="KEGG" id="falb:HYN59_14615"/>
<reference evidence="2 3" key="1">
    <citation type="submission" date="2018-04" db="EMBL/GenBank/DDBJ databases">
        <title>Genome sequencing of Flavobacterium sp. HYN0059.</title>
        <authorList>
            <person name="Yi H."/>
            <person name="Baek C."/>
        </authorList>
    </citation>
    <scope>NUCLEOTIDE SEQUENCE [LARGE SCALE GENOMIC DNA]</scope>
    <source>
        <strain evidence="2 3">HYN0059</strain>
    </source>
</reference>
<dbReference type="InterPro" id="IPR010093">
    <property type="entry name" value="SinI_DNA-bd"/>
</dbReference>
<feature type="domain" description="Helix-turn-helix" evidence="1">
    <location>
        <begin position="41"/>
        <end position="88"/>
    </location>
</feature>
<evidence type="ECO:0000313" key="2">
    <source>
        <dbReference type="EMBL" id="AWH86265.1"/>
    </source>
</evidence>
<evidence type="ECO:0000259" key="1">
    <source>
        <dbReference type="Pfam" id="PF12728"/>
    </source>
</evidence>
<gene>
    <name evidence="2" type="ORF">HYN59_14615</name>
</gene>
<keyword evidence="3" id="KW-1185">Reference proteome</keyword>
<dbReference type="EMBL" id="CP029186">
    <property type="protein sequence ID" value="AWH86265.1"/>
    <property type="molecule type" value="Genomic_DNA"/>
</dbReference>
<protein>
    <submittedName>
        <fullName evidence="2">DNA-binding protein</fullName>
    </submittedName>
</protein>
<proteinExistence type="predicted"/>